<proteinExistence type="predicted"/>
<dbReference type="Pfam" id="PF18545">
    <property type="entry name" value="HalOD1"/>
    <property type="match status" value="1"/>
</dbReference>
<dbReference type="AlphaFoldDB" id="L9ZSX9"/>
<reference evidence="2 3" key="1">
    <citation type="journal article" date="2014" name="PLoS Genet.">
        <title>Phylogenetically driven sequencing of extremely halophilic archaea reveals strategies for static and dynamic osmo-response.</title>
        <authorList>
            <person name="Becker E.A."/>
            <person name="Seitzer P.M."/>
            <person name="Tritt A."/>
            <person name="Larsen D."/>
            <person name="Krusor M."/>
            <person name="Yao A.I."/>
            <person name="Wu D."/>
            <person name="Madern D."/>
            <person name="Eisen J.A."/>
            <person name="Darling A.E."/>
            <person name="Facciotti M.T."/>
        </authorList>
    </citation>
    <scope>NUCLEOTIDE SEQUENCE [LARGE SCALE GENOMIC DNA]</scope>
    <source>
        <strain evidence="2 3">JCM 10989</strain>
    </source>
</reference>
<dbReference type="PATRIC" id="fig|1227493.4.peg.2718"/>
<keyword evidence="3" id="KW-1185">Reference proteome</keyword>
<gene>
    <name evidence="2" type="ORF">C483_13528</name>
</gene>
<dbReference type="InterPro" id="IPR040624">
    <property type="entry name" value="HalOD1"/>
</dbReference>
<dbReference type="OrthoDB" id="193772at2157"/>
<evidence type="ECO:0000313" key="2">
    <source>
        <dbReference type="EMBL" id="ELY89550.1"/>
    </source>
</evidence>
<organism evidence="2 3">
    <name type="scientific">Natrialba hulunbeirensis JCM 10989</name>
    <dbReference type="NCBI Taxonomy" id="1227493"/>
    <lineage>
        <taxon>Archaea</taxon>
        <taxon>Methanobacteriati</taxon>
        <taxon>Methanobacteriota</taxon>
        <taxon>Stenosarchaea group</taxon>
        <taxon>Halobacteria</taxon>
        <taxon>Halobacteriales</taxon>
        <taxon>Natrialbaceae</taxon>
        <taxon>Natrialba</taxon>
    </lineage>
</organism>
<dbReference type="Proteomes" id="UP000011519">
    <property type="component" value="Unassembled WGS sequence"/>
</dbReference>
<evidence type="ECO:0000259" key="1">
    <source>
        <dbReference type="Pfam" id="PF18545"/>
    </source>
</evidence>
<dbReference type="RefSeq" id="WP_006653875.1">
    <property type="nucleotide sequence ID" value="NZ_AOIM01000036.1"/>
</dbReference>
<name>L9ZSX9_9EURY</name>
<feature type="domain" description="Halobacterial output" evidence="1">
    <location>
        <begin position="38"/>
        <end position="116"/>
    </location>
</feature>
<protein>
    <recommendedName>
        <fullName evidence="1">Halobacterial output domain-containing protein</fullName>
    </recommendedName>
</protein>
<accession>L9ZSX9</accession>
<evidence type="ECO:0000313" key="3">
    <source>
        <dbReference type="Proteomes" id="UP000011519"/>
    </source>
</evidence>
<dbReference type="EMBL" id="AOIM01000036">
    <property type="protein sequence ID" value="ELY89550.1"/>
    <property type="molecule type" value="Genomic_DNA"/>
</dbReference>
<sequence length="123" mass="13529">MSGMAPSDRLTPVHEAVGQTVYHDDTRGTYHLWCDDSEYEPVTVALPLAISSISGVEPADLEPLADSIDPDALNALVTDWRRHPSHRIDERAGSISFLFAQHDITIHDDGEIVIDPERSGIGR</sequence>
<comment type="caution">
    <text evidence="2">The sequence shown here is derived from an EMBL/GenBank/DDBJ whole genome shotgun (WGS) entry which is preliminary data.</text>
</comment>